<dbReference type="OrthoDB" id="1492759at2"/>
<evidence type="ECO:0000256" key="1">
    <source>
        <dbReference type="SAM" id="MobiDB-lite"/>
    </source>
</evidence>
<feature type="domain" description="LTD" evidence="2">
    <location>
        <begin position="277"/>
        <end position="420"/>
    </location>
</feature>
<evidence type="ECO:0000313" key="4">
    <source>
        <dbReference type="Proteomes" id="UP000184314"/>
    </source>
</evidence>
<dbReference type="InterPro" id="IPR001322">
    <property type="entry name" value="Lamin_tail_dom"/>
</dbReference>
<dbReference type="PROSITE" id="PS51841">
    <property type="entry name" value="LTD"/>
    <property type="match status" value="1"/>
</dbReference>
<dbReference type="InterPro" id="IPR043744">
    <property type="entry name" value="DUF5689"/>
</dbReference>
<reference evidence="4" key="1">
    <citation type="submission" date="2016-11" db="EMBL/GenBank/DDBJ databases">
        <authorList>
            <person name="Varghese N."/>
            <person name="Submissions S."/>
        </authorList>
    </citation>
    <scope>NUCLEOTIDE SEQUENCE [LARGE SCALE GENOMIC DNA]</scope>
    <source>
        <strain evidence="4">DSM 16478</strain>
    </source>
</reference>
<evidence type="ECO:0000259" key="2">
    <source>
        <dbReference type="PROSITE" id="PS51841"/>
    </source>
</evidence>
<evidence type="ECO:0000313" key="3">
    <source>
        <dbReference type="EMBL" id="SHJ49252.1"/>
    </source>
</evidence>
<protein>
    <submittedName>
        <fullName evidence="3">Lamin Tail Domain</fullName>
    </submittedName>
</protein>
<dbReference type="EMBL" id="FQZX01000001">
    <property type="protein sequence ID" value="SHJ49252.1"/>
    <property type="molecule type" value="Genomic_DNA"/>
</dbReference>
<dbReference type="STRING" id="228958.SAMN04488007_0509"/>
<organism evidence="3 4">
    <name type="scientific">Maribacter aquivivus</name>
    <dbReference type="NCBI Taxonomy" id="228958"/>
    <lineage>
        <taxon>Bacteria</taxon>
        <taxon>Pseudomonadati</taxon>
        <taxon>Bacteroidota</taxon>
        <taxon>Flavobacteriia</taxon>
        <taxon>Flavobacteriales</taxon>
        <taxon>Flavobacteriaceae</taxon>
        <taxon>Maribacter</taxon>
    </lineage>
</organism>
<gene>
    <name evidence="3" type="ORF">SAMN04488007_0509</name>
</gene>
<dbReference type="Gene3D" id="2.60.40.1260">
    <property type="entry name" value="Lamin Tail domain"/>
    <property type="match status" value="1"/>
</dbReference>
<feature type="region of interest" description="Disordered" evidence="1">
    <location>
        <begin position="433"/>
        <end position="454"/>
    </location>
</feature>
<dbReference type="AlphaFoldDB" id="A0A1M6JRH1"/>
<sequence>MKIKNKIFYSIILIGIILSSCVKDKEFDAPDIQCSDTEFILISIAELKNMYNGETIQIQEDLVISGYVISSDKDGNFFNTIYFQDEPGNPLDGMKIELELRDAHLFFNVGQQIIIKLKGLYLGESKGVYKVGGVFTSFGNRSVGRLPKNVVFDHVLVSCKENVGIEPTSVAILEINESMLNTLVAVTDVEIKQEELGETFAIKEEETLRTLVDCGDNELIIVNSGYADFQSEILPDKMGTATGILTKDNNEYQLIIRNVNDLSFNQERCEDLVDEFTSSSIFISEIADPNNNAGARFVEIYNASEESLSLNGWKLDRYTNDNNEVSSSIDLSEYIIEGNGLLVISPNAEEFKNVYGFEPDISVSTNSPADSNGDDNIVLVDPFNTIIDVFGVIGEDGSNTNHEFEDGTALRKLSVFSGNPVFTMSEWTIYNDTGDEGTINQPQNAPLDFSPGVR</sequence>
<accession>A0A1M6JRH1</accession>
<proteinExistence type="predicted"/>
<dbReference type="SUPFAM" id="SSF74853">
    <property type="entry name" value="Lamin A/C globular tail domain"/>
    <property type="match status" value="1"/>
</dbReference>
<dbReference type="PROSITE" id="PS51257">
    <property type="entry name" value="PROKAR_LIPOPROTEIN"/>
    <property type="match status" value="1"/>
</dbReference>
<dbReference type="InterPro" id="IPR036415">
    <property type="entry name" value="Lamin_tail_dom_sf"/>
</dbReference>
<dbReference type="Proteomes" id="UP000184314">
    <property type="component" value="Unassembled WGS sequence"/>
</dbReference>
<keyword evidence="4" id="KW-1185">Reference proteome</keyword>
<name>A0A1M6JRH1_9FLAO</name>
<dbReference type="Pfam" id="PF18942">
    <property type="entry name" value="DUF5689"/>
    <property type="match status" value="1"/>
</dbReference>
<dbReference type="Pfam" id="PF00932">
    <property type="entry name" value="LTD"/>
    <property type="match status" value="1"/>
</dbReference>